<evidence type="ECO:0000313" key="17">
    <source>
        <dbReference type="Proteomes" id="UP000008561"/>
    </source>
</evidence>
<evidence type="ECO:0000259" key="15">
    <source>
        <dbReference type="PROSITE" id="PS51278"/>
    </source>
</evidence>
<dbReference type="GO" id="GO:0005524">
    <property type="term" value="F:ATP binding"/>
    <property type="evidence" value="ECO:0007669"/>
    <property type="project" value="UniProtKB-KW"/>
</dbReference>
<dbReference type="InterPro" id="IPR017932">
    <property type="entry name" value="GATase_2_dom"/>
</dbReference>
<dbReference type="Proteomes" id="UP000008561">
    <property type="component" value="Chromosome"/>
</dbReference>
<keyword evidence="7 11" id="KW-0061">Asparagine biosynthesis</keyword>
<protein>
    <recommendedName>
        <fullName evidence="2">asparagine synthase (glutamine-hydrolyzing)</fullName>
        <ecNumber evidence="2">6.3.5.4</ecNumber>
    </recommendedName>
</protein>
<gene>
    <name evidence="16" type="ordered locus">Dole_1107</name>
</gene>
<keyword evidence="17" id="KW-1185">Reference proteome</keyword>
<evidence type="ECO:0000256" key="2">
    <source>
        <dbReference type="ARBA" id="ARBA00012737"/>
    </source>
</evidence>
<feature type="compositionally biased region" description="Acidic residues" evidence="14">
    <location>
        <begin position="528"/>
        <end position="537"/>
    </location>
</feature>
<evidence type="ECO:0000256" key="10">
    <source>
        <dbReference type="ARBA" id="ARBA00048741"/>
    </source>
</evidence>
<dbReference type="STRING" id="96561.Dole_1107"/>
<feature type="domain" description="Glutamine amidotransferase type-2" evidence="15">
    <location>
        <begin position="2"/>
        <end position="179"/>
    </location>
</feature>
<dbReference type="NCBIfam" id="TIGR01536">
    <property type="entry name" value="asn_synth_AEB"/>
    <property type="match status" value="1"/>
</dbReference>
<evidence type="ECO:0000256" key="4">
    <source>
        <dbReference type="ARBA" id="ARBA00022605"/>
    </source>
</evidence>
<dbReference type="SUPFAM" id="SSF52402">
    <property type="entry name" value="Adenine nucleotide alpha hydrolases-like"/>
    <property type="match status" value="1"/>
</dbReference>
<dbReference type="OrthoDB" id="9763290at2"/>
<proteinExistence type="inferred from homology"/>
<dbReference type="KEGG" id="dol:Dole_1107"/>
<organism evidence="16 17">
    <name type="scientific">Desulfosudis oleivorans (strain DSM 6200 / JCM 39069 / Hxd3)</name>
    <name type="common">Desulfococcus oleovorans</name>
    <dbReference type="NCBI Taxonomy" id="96561"/>
    <lineage>
        <taxon>Bacteria</taxon>
        <taxon>Pseudomonadati</taxon>
        <taxon>Thermodesulfobacteriota</taxon>
        <taxon>Desulfobacteria</taxon>
        <taxon>Desulfobacterales</taxon>
        <taxon>Desulfosudaceae</taxon>
        <taxon>Desulfosudis</taxon>
    </lineage>
</organism>
<dbReference type="PANTHER" id="PTHR11772:SF2">
    <property type="entry name" value="ASPARAGINE SYNTHETASE [GLUTAMINE-HYDROLYZING]"/>
    <property type="match status" value="1"/>
</dbReference>
<evidence type="ECO:0000256" key="5">
    <source>
        <dbReference type="ARBA" id="ARBA00022741"/>
    </source>
</evidence>
<dbReference type="Gene3D" id="3.40.50.620">
    <property type="entry name" value="HUPs"/>
    <property type="match status" value="1"/>
</dbReference>
<feature type="binding site" evidence="12">
    <location>
        <position position="94"/>
    </location>
    <ligand>
        <name>L-glutamine</name>
        <dbReference type="ChEBI" id="CHEBI:58359"/>
    </ligand>
</feature>
<evidence type="ECO:0000256" key="7">
    <source>
        <dbReference type="ARBA" id="ARBA00022888"/>
    </source>
</evidence>
<dbReference type="InterPro" id="IPR006426">
    <property type="entry name" value="Asn_synth_AEB"/>
</dbReference>
<comment type="pathway">
    <text evidence="9">Amino-acid biosynthesis.</text>
</comment>
<comment type="similarity">
    <text evidence="1">Belongs to the asparagine synthetase family.</text>
</comment>
<dbReference type="PROSITE" id="PS51278">
    <property type="entry name" value="GATASE_TYPE_2"/>
    <property type="match status" value="1"/>
</dbReference>
<evidence type="ECO:0000256" key="9">
    <source>
        <dbReference type="ARBA" id="ARBA00029440"/>
    </source>
</evidence>
<dbReference type="InterPro" id="IPR029055">
    <property type="entry name" value="Ntn_hydrolases_N"/>
</dbReference>
<feature type="region of interest" description="Disordered" evidence="14">
    <location>
        <begin position="517"/>
        <end position="537"/>
    </location>
</feature>
<dbReference type="EC" id="6.3.5.4" evidence="2"/>
<dbReference type="SUPFAM" id="SSF56235">
    <property type="entry name" value="N-terminal nucleophile aminohydrolases (Ntn hydrolases)"/>
    <property type="match status" value="1"/>
</dbReference>
<feature type="site" description="Important for beta-aspartyl-AMP intermediate formation" evidence="13">
    <location>
        <position position="333"/>
    </location>
</feature>
<sequence length="537" mass="60444">MCGIAGCFGRKDEPTVKRMLDTLGHRGPNDRGMHAGASFVVGHTRLSIVDVATGRQPILTGDGTKGIVANGEIYNFRKLRMGIADKYQFRTRSDTEVVLHLYEEKGPACVKDLDGMFAFALFDGDAFMLARDPVGIKPLYYGFKQDALYFSSELGAMSFAGLDEVHEFPAGHYYTPKEGFVQYYKVPPIEDDQLTDIEETCEIIRETFIHAVKKRLLADPEVPVGSFCSGGLDSSLVAAIAADEIPRLHTFVVGMKDAFGDVSDDVKAARIAAAHIGSTHHELIFTEDEYYEALPTVINKLESYDPSLVRCAVPCYFTCKMAAEYVTVVLTGEGADELFTGYHYMKHFPEDKLNLEARRCIGNLHNINLQRADRMGMLFSLELRVPFLDEAMVDLSMKIPHELKIREHNGAKIEKWILRKAFENTHYLPDDILWRYKVQYTQGAGCEDLGERLANRMGDDEYEKIKAENPDAVINSKEAAYYFKIFREYHPQDSILGSIGIWTGFDFAEEREKVKGTVDGDLKHEHEEETDDTSQVA</sequence>
<dbReference type="EMBL" id="CP000859">
    <property type="protein sequence ID" value="ABW66914.1"/>
    <property type="molecule type" value="Genomic_DNA"/>
</dbReference>
<keyword evidence="4 11" id="KW-0028">Amino-acid biosynthesis</keyword>
<evidence type="ECO:0000256" key="6">
    <source>
        <dbReference type="ARBA" id="ARBA00022840"/>
    </source>
</evidence>
<dbReference type="RefSeq" id="WP_012174532.1">
    <property type="nucleotide sequence ID" value="NC_009943.1"/>
</dbReference>
<dbReference type="InterPro" id="IPR014729">
    <property type="entry name" value="Rossmann-like_a/b/a_fold"/>
</dbReference>
<dbReference type="InterPro" id="IPR001962">
    <property type="entry name" value="Asn_synthase"/>
</dbReference>
<feature type="active site" description="For GATase activity" evidence="11">
    <location>
        <position position="2"/>
    </location>
</feature>
<dbReference type="PANTHER" id="PTHR11772">
    <property type="entry name" value="ASPARAGINE SYNTHETASE"/>
    <property type="match status" value="1"/>
</dbReference>
<evidence type="ECO:0000256" key="8">
    <source>
        <dbReference type="ARBA" id="ARBA00022962"/>
    </source>
</evidence>
<keyword evidence="6 12" id="KW-0067">ATP-binding</keyword>
<dbReference type="CDD" id="cd00712">
    <property type="entry name" value="AsnB"/>
    <property type="match status" value="1"/>
</dbReference>
<evidence type="ECO:0000256" key="3">
    <source>
        <dbReference type="ARBA" id="ARBA00022598"/>
    </source>
</evidence>
<dbReference type="HOGENOM" id="CLU_014658_2_2_7"/>
<dbReference type="NCBIfam" id="NF006949">
    <property type="entry name" value="PRK09431.1"/>
    <property type="match status" value="1"/>
</dbReference>
<feature type="binding site" evidence="12">
    <location>
        <position position="253"/>
    </location>
    <ligand>
        <name>ATP</name>
        <dbReference type="ChEBI" id="CHEBI:30616"/>
    </ligand>
</feature>
<dbReference type="GO" id="GO:0004066">
    <property type="term" value="F:asparagine synthase (glutamine-hydrolyzing) activity"/>
    <property type="evidence" value="ECO:0007669"/>
    <property type="project" value="UniProtKB-EC"/>
</dbReference>
<comment type="catalytic activity">
    <reaction evidence="10">
        <text>L-aspartate + L-glutamine + ATP + H2O = L-asparagine + L-glutamate + AMP + diphosphate + H(+)</text>
        <dbReference type="Rhea" id="RHEA:12228"/>
        <dbReference type="ChEBI" id="CHEBI:15377"/>
        <dbReference type="ChEBI" id="CHEBI:15378"/>
        <dbReference type="ChEBI" id="CHEBI:29985"/>
        <dbReference type="ChEBI" id="CHEBI:29991"/>
        <dbReference type="ChEBI" id="CHEBI:30616"/>
        <dbReference type="ChEBI" id="CHEBI:33019"/>
        <dbReference type="ChEBI" id="CHEBI:58048"/>
        <dbReference type="ChEBI" id="CHEBI:58359"/>
        <dbReference type="ChEBI" id="CHEBI:456215"/>
        <dbReference type="EC" id="6.3.5.4"/>
    </reaction>
</comment>
<evidence type="ECO:0000256" key="13">
    <source>
        <dbReference type="PIRSR" id="PIRSR001589-3"/>
    </source>
</evidence>
<dbReference type="Pfam" id="PF00733">
    <property type="entry name" value="Asn_synthase"/>
    <property type="match status" value="2"/>
</dbReference>
<keyword evidence="8 11" id="KW-0315">Glutamine amidotransferase</keyword>
<evidence type="ECO:0000256" key="11">
    <source>
        <dbReference type="PIRSR" id="PIRSR001589-1"/>
    </source>
</evidence>
<keyword evidence="3" id="KW-0436">Ligase</keyword>
<feature type="compositionally biased region" description="Basic and acidic residues" evidence="14">
    <location>
        <begin position="517"/>
        <end position="527"/>
    </location>
</feature>
<dbReference type="CDD" id="cd01991">
    <property type="entry name" value="Asn_synthase_B_C"/>
    <property type="match status" value="1"/>
</dbReference>
<dbReference type="GO" id="GO:0005829">
    <property type="term" value="C:cytosol"/>
    <property type="evidence" value="ECO:0007669"/>
    <property type="project" value="TreeGrafter"/>
</dbReference>
<dbReference type="InterPro" id="IPR050795">
    <property type="entry name" value="Asn_Synthetase"/>
</dbReference>
<evidence type="ECO:0000256" key="1">
    <source>
        <dbReference type="ARBA" id="ARBA00005752"/>
    </source>
</evidence>
<dbReference type="eggNOG" id="COG0367">
    <property type="taxonomic scope" value="Bacteria"/>
</dbReference>
<dbReference type="GO" id="GO:0006529">
    <property type="term" value="P:asparagine biosynthetic process"/>
    <property type="evidence" value="ECO:0007669"/>
    <property type="project" value="UniProtKB-KW"/>
</dbReference>
<name>A8ZX58_DESOH</name>
<dbReference type="Pfam" id="PF13537">
    <property type="entry name" value="GATase_7"/>
    <property type="match status" value="1"/>
</dbReference>
<evidence type="ECO:0000313" key="16">
    <source>
        <dbReference type="EMBL" id="ABW66914.1"/>
    </source>
</evidence>
<evidence type="ECO:0000256" key="14">
    <source>
        <dbReference type="SAM" id="MobiDB-lite"/>
    </source>
</evidence>
<keyword evidence="5 12" id="KW-0547">Nucleotide-binding</keyword>
<dbReference type="InterPro" id="IPR033738">
    <property type="entry name" value="AsnB_N"/>
</dbReference>
<reference evidence="16 17" key="1">
    <citation type="submission" date="2007-10" db="EMBL/GenBank/DDBJ databases">
        <title>Complete sequence of Desulfococcus oleovorans Hxd3.</title>
        <authorList>
            <consortium name="US DOE Joint Genome Institute"/>
            <person name="Copeland A."/>
            <person name="Lucas S."/>
            <person name="Lapidus A."/>
            <person name="Barry K."/>
            <person name="Glavina del Rio T."/>
            <person name="Dalin E."/>
            <person name="Tice H."/>
            <person name="Pitluck S."/>
            <person name="Kiss H."/>
            <person name="Brettin T."/>
            <person name="Bruce D."/>
            <person name="Detter J.C."/>
            <person name="Han C."/>
            <person name="Schmutz J."/>
            <person name="Larimer F."/>
            <person name="Land M."/>
            <person name="Hauser L."/>
            <person name="Kyrpides N."/>
            <person name="Kim E."/>
            <person name="Wawrik B."/>
            <person name="Richardson P."/>
        </authorList>
    </citation>
    <scope>NUCLEOTIDE SEQUENCE [LARGE SCALE GENOMIC DNA]</scope>
    <source>
        <strain evidence="17">DSM 6200 / JCM 39069 / Hxd3</strain>
    </source>
</reference>
<dbReference type="Gene3D" id="3.60.20.10">
    <property type="entry name" value="Glutamine Phosphoribosylpyrophosphate, subunit 1, domain 1"/>
    <property type="match status" value="1"/>
</dbReference>
<evidence type="ECO:0000256" key="12">
    <source>
        <dbReference type="PIRSR" id="PIRSR001589-2"/>
    </source>
</evidence>
<accession>A8ZX58</accession>
<dbReference type="AlphaFoldDB" id="A8ZX58"/>
<dbReference type="PIRSF" id="PIRSF001589">
    <property type="entry name" value="Asn_synthetase_glu-h"/>
    <property type="match status" value="1"/>
</dbReference>